<feature type="domain" description="GRAM" evidence="2">
    <location>
        <begin position="478"/>
        <end position="556"/>
    </location>
</feature>
<sequence length="832" mass="92908">MDSSRGGADLMLLEDFGQRVDLTRRIREILVNYPEGTTVLKELIQNADDAGATKFCLCLDRRIHGVKSLLSSKLGQWQGPALLAYNDAIFTEEDFASISRVGDSKKEGQAWKTGRFRLAKRIPFLEISLRYRTAALLLMESQRSVNVIGVPVSSVTYAAGKLEGSASFVSRSFYIHSTCDSSEVQKYRKRSVVHWMNKFSKKADCYARGIKSHVCLGTNLPQTVKGKVSLGARILQAGGIKKDFVQNFSVEEGEKLLNAFQCYLSTTAGPIAGVLFISTEKIAFHSDRSIKLTSARVEIARIPYKVVIPLRRMKRVSPCENEAKPTQKYIQVVTEDGFDFWLAIAKRIPFPLPSDKLEVQNCSSSSNGKPMFNKCHRNSCLHCDTCSWEVGGTRFLCVRSFYVHSTCGSSEVQKNRKHSFVHWMNKFSKKADCYVRGIKSHVYFSTDHAVSLGTNLSQTVKGKLNLGARILQAGGIEKLYVQNFSVEEGEKLLDAFQCYLSTTAGPIAGVLFISTEKIAFHSDRSIKLTSAREEIARIPYKVVIPLRRMKRVSPCENETKPTQKYIQVVTVDGFEFWFMGFVLDKLEVQNGSSPSLMDNHSSENVIGIPISCMKSAAGKLVGPASSMSKSFYIHSTCHSSEVQKSKDSLPNRKHSVVHWMNKFSKKADCCARGIKNHVSLGTNLSQTVKGKVSLGARILQAGGIKKVFVQNFSVEEGEKLLNAFQCYLSTTAGAIAGVLFISTKKIAFHSDRSIKLTSARKEIARIPYKVVIPLRRMKRVSPCENEAKPTQKYIRVVTEDGFEFWFMGFFLYERSLESLQQAINELQGTCSP</sequence>
<evidence type="ECO:0000313" key="4">
    <source>
        <dbReference type="Proteomes" id="UP000636800"/>
    </source>
</evidence>
<comment type="caution">
    <text evidence="3">The sequence shown here is derived from an EMBL/GenBank/DDBJ whole genome shotgun (WGS) entry which is preliminary data.</text>
</comment>
<reference evidence="3 4" key="1">
    <citation type="journal article" date="2020" name="Nat. Food">
        <title>A phased Vanilla planifolia genome enables genetic improvement of flavour and production.</title>
        <authorList>
            <person name="Hasing T."/>
            <person name="Tang H."/>
            <person name="Brym M."/>
            <person name="Khazi F."/>
            <person name="Huang T."/>
            <person name="Chambers A.H."/>
        </authorList>
    </citation>
    <scope>NUCLEOTIDE SEQUENCE [LARGE SCALE GENOMIC DNA]</scope>
    <source>
        <tissue evidence="3">Leaf</tissue>
    </source>
</reference>
<dbReference type="Proteomes" id="UP000636800">
    <property type="component" value="Chromosome 6"/>
</dbReference>
<proteinExistence type="inferred from homology"/>
<name>A0A835QWI3_VANPL</name>
<organism evidence="3 4">
    <name type="scientific">Vanilla planifolia</name>
    <name type="common">Vanilla</name>
    <dbReference type="NCBI Taxonomy" id="51239"/>
    <lineage>
        <taxon>Eukaryota</taxon>
        <taxon>Viridiplantae</taxon>
        <taxon>Streptophyta</taxon>
        <taxon>Embryophyta</taxon>
        <taxon>Tracheophyta</taxon>
        <taxon>Spermatophyta</taxon>
        <taxon>Magnoliopsida</taxon>
        <taxon>Liliopsida</taxon>
        <taxon>Asparagales</taxon>
        <taxon>Orchidaceae</taxon>
        <taxon>Vanilloideae</taxon>
        <taxon>Vanilleae</taxon>
        <taxon>Vanilla</taxon>
    </lineage>
</organism>
<feature type="domain" description="GRAM" evidence="2">
    <location>
        <begin position="242"/>
        <end position="320"/>
    </location>
</feature>
<accession>A0A835QWI3</accession>
<dbReference type="EMBL" id="JADCNL010000006">
    <property type="protein sequence ID" value="KAG0476042.1"/>
    <property type="molecule type" value="Genomic_DNA"/>
</dbReference>
<gene>
    <name evidence="3" type="ORF">HPP92_012883</name>
</gene>
<protein>
    <recommendedName>
        <fullName evidence="2">GRAM domain-containing protein</fullName>
    </recommendedName>
</protein>
<dbReference type="SUPFAM" id="SSF55874">
    <property type="entry name" value="ATPase domain of HSP90 chaperone/DNA topoisomerase II/histidine kinase"/>
    <property type="match status" value="1"/>
</dbReference>
<dbReference type="PANTHER" id="PTHR31969">
    <property type="entry name" value="GEM-LIKE PROTEIN 2"/>
    <property type="match status" value="1"/>
</dbReference>
<keyword evidence="4" id="KW-1185">Reference proteome</keyword>
<dbReference type="InterPro" id="IPR011993">
    <property type="entry name" value="PH-like_dom_sf"/>
</dbReference>
<feature type="domain" description="GRAM" evidence="2">
    <location>
        <begin position="706"/>
        <end position="784"/>
    </location>
</feature>
<comment type="similarity">
    <text evidence="1">Belongs to the GEM family.</text>
</comment>
<dbReference type="SMART" id="SM00568">
    <property type="entry name" value="GRAM"/>
    <property type="match status" value="3"/>
</dbReference>
<dbReference type="InterPro" id="IPR004182">
    <property type="entry name" value="GRAM"/>
</dbReference>
<dbReference type="InterPro" id="IPR037848">
    <property type="entry name" value="GEM-like"/>
</dbReference>
<dbReference type="AlphaFoldDB" id="A0A835QWI3"/>
<evidence type="ECO:0000256" key="1">
    <source>
        <dbReference type="ARBA" id="ARBA00009414"/>
    </source>
</evidence>
<evidence type="ECO:0000259" key="2">
    <source>
        <dbReference type="SMART" id="SM00568"/>
    </source>
</evidence>
<dbReference type="Pfam" id="PF25794">
    <property type="entry name" value="SACS"/>
    <property type="match status" value="1"/>
</dbReference>
<dbReference type="OrthoDB" id="17307at2759"/>
<dbReference type="InterPro" id="IPR058210">
    <property type="entry name" value="SACS/Nov_dom"/>
</dbReference>
<dbReference type="Pfam" id="PF02893">
    <property type="entry name" value="GRAM"/>
    <property type="match status" value="3"/>
</dbReference>
<dbReference type="Gene3D" id="2.30.29.30">
    <property type="entry name" value="Pleckstrin-homology domain (PH domain)/Phosphotyrosine-binding domain (PTB)"/>
    <property type="match status" value="3"/>
</dbReference>
<dbReference type="InterPro" id="IPR036890">
    <property type="entry name" value="HATPase_C_sf"/>
</dbReference>
<evidence type="ECO:0000313" key="3">
    <source>
        <dbReference type="EMBL" id="KAG0476042.1"/>
    </source>
</evidence>